<dbReference type="InterPro" id="IPR015410">
    <property type="entry name" value="DUF1985"/>
</dbReference>
<organism evidence="2 3">
    <name type="scientific">Acer saccharum</name>
    <name type="common">Sugar maple</name>
    <dbReference type="NCBI Taxonomy" id="4024"/>
    <lineage>
        <taxon>Eukaryota</taxon>
        <taxon>Viridiplantae</taxon>
        <taxon>Streptophyta</taxon>
        <taxon>Embryophyta</taxon>
        <taxon>Tracheophyta</taxon>
        <taxon>Spermatophyta</taxon>
        <taxon>Magnoliopsida</taxon>
        <taxon>eudicotyledons</taxon>
        <taxon>Gunneridae</taxon>
        <taxon>Pentapetalae</taxon>
        <taxon>rosids</taxon>
        <taxon>malvids</taxon>
        <taxon>Sapindales</taxon>
        <taxon>Sapindaceae</taxon>
        <taxon>Hippocastanoideae</taxon>
        <taxon>Acereae</taxon>
        <taxon>Acer</taxon>
    </lineage>
</organism>
<gene>
    <name evidence="2" type="ORF">LWI29_019691</name>
</gene>
<feature type="domain" description="DUF1985" evidence="1">
    <location>
        <begin position="146"/>
        <end position="274"/>
    </location>
</feature>
<dbReference type="PANTHER" id="PTHR48449">
    <property type="entry name" value="DUF1985 DOMAIN-CONTAINING PROTEIN"/>
    <property type="match status" value="1"/>
</dbReference>
<accession>A0AA39S9C3</accession>
<comment type="caution">
    <text evidence="2">The sequence shown here is derived from an EMBL/GenBank/DDBJ whole genome shotgun (WGS) entry which is preliminary data.</text>
</comment>
<dbReference type="Pfam" id="PF09331">
    <property type="entry name" value="DUF1985"/>
    <property type="match status" value="1"/>
</dbReference>
<reference evidence="2" key="2">
    <citation type="submission" date="2023-06" db="EMBL/GenBank/DDBJ databases">
        <authorList>
            <person name="Swenson N.G."/>
            <person name="Wegrzyn J.L."/>
            <person name="Mcevoy S.L."/>
        </authorList>
    </citation>
    <scope>NUCLEOTIDE SEQUENCE</scope>
    <source>
        <strain evidence="2">NS2018</strain>
        <tissue evidence="2">Leaf</tissue>
    </source>
</reference>
<dbReference type="EMBL" id="JAUESC010000383">
    <property type="protein sequence ID" value="KAK0584849.1"/>
    <property type="molecule type" value="Genomic_DNA"/>
</dbReference>
<name>A0AA39S9C3_ACESA</name>
<keyword evidence="3" id="KW-1185">Reference proteome</keyword>
<dbReference type="AlphaFoldDB" id="A0AA39S9C3"/>
<reference evidence="2" key="1">
    <citation type="journal article" date="2022" name="Plant J.">
        <title>Strategies of tolerance reflected in two North American maple genomes.</title>
        <authorList>
            <person name="McEvoy S.L."/>
            <person name="Sezen U.U."/>
            <person name="Trouern-Trend A."/>
            <person name="McMahon S.M."/>
            <person name="Schaberg P.G."/>
            <person name="Yang J."/>
            <person name="Wegrzyn J.L."/>
            <person name="Swenson N.G."/>
        </authorList>
    </citation>
    <scope>NUCLEOTIDE SEQUENCE</scope>
    <source>
        <strain evidence="2">NS2018</strain>
    </source>
</reference>
<evidence type="ECO:0000259" key="1">
    <source>
        <dbReference type="Pfam" id="PF09331"/>
    </source>
</evidence>
<protein>
    <recommendedName>
        <fullName evidence="1">DUF1985 domain-containing protein</fullName>
    </recommendedName>
</protein>
<evidence type="ECO:0000313" key="3">
    <source>
        <dbReference type="Proteomes" id="UP001168877"/>
    </source>
</evidence>
<sequence>MAHGIEIPLKFDRATLEGDYGHFARMLIDVDLSKPLPDSIMIEVGEDCLFPILYFENVPSFCSMPKNSIVELWRFLDHENWVPVSVNSGSKRLMITRLKSVLQKFGLVEKFKQGPFGKYLDLKEPLKIYGQLIHNILKREIIHPKGQREDEMWFGLGKSKARFGQEEFCVCSGLNMGQLPEGFANNNEVEEDSLLKRIFKGKRPTAKLLYATLRKMTSEQSEDMYKMLNIYMVSQFFGTDDGRTTSILGWLFSLVENKGEFKNFPWGSYIFRFTLYFLKAVLHRQLSQLRGEAKKGGKNGKL</sequence>
<dbReference type="PANTHER" id="PTHR48449:SF1">
    <property type="entry name" value="DUF1985 DOMAIN-CONTAINING PROTEIN"/>
    <property type="match status" value="1"/>
</dbReference>
<proteinExistence type="predicted"/>
<evidence type="ECO:0000313" key="2">
    <source>
        <dbReference type="EMBL" id="KAK0584849.1"/>
    </source>
</evidence>
<dbReference type="Proteomes" id="UP001168877">
    <property type="component" value="Unassembled WGS sequence"/>
</dbReference>